<gene>
    <name evidence="2" type="ORF">ACFFIC_11845</name>
</gene>
<reference evidence="2 3" key="1">
    <citation type="submission" date="2024-09" db="EMBL/GenBank/DDBJ databases">
        <authorList>
            <person name="Sun Q."/>
            <person name="Mori K."/>
        </authorList>
    </citation>
    <scope>NUCLEOTIDE SEQUENCE [LARGE SCALE GENOMIC DNA]</scope>
    <source>
        <strain evidence="2 3">CCM 7468</strain>
    </source>
</reference>
<keyword evidence="3" id="KW-1185">Reference proteome</keyword>
<dbReference type="Proteomes" id="UP001589789">
    <property type="component" value="Unassembled WGS sequence"/>
</dbReference>
<dbReference type="RefSeq" id="WP_377050499.1">
    <property type="nucleotide sequence ID" value="NZ_JBHLVZ010000025.1"/>
</dbReference>
<evidence type="ECO:0000313" key="2">
    <source>
        <dbReference type="EMBL" id="MFC0386232.1"/>
    </source>
</evidence>
<evidence type="ECO:0000256" key="1">
    <source>
        <dbReference type="SAM" id="MobiDB-lite"/>
    </source>
</evidence>
<name>A0ABV6IRK8_9PROT</name>
<dbReference type="EMBL" id="JBHLVZ010000025">
    <property type="protein sequence ID" value="MFC0386232.1"/>
    <property type="molecule type" value="Genomic_DNA"/>
</dbReference>
<evidence type="ECO:0000313" key="3">
    <source>
        <dbReference type="Proteomes" id="UP001589789"/>
    </source>
</evidence>
<feature type="region of interest" description="Disordered" evidence="1">
    <location>
        <begin position="1"/>
        <end position="45"/>
    </location>
</feature>
<feature type="compositionally biased region" description="Basic and acidic residues" evidence="1">
    <location>
        <begin position="8"/>
        <end position="21"/>
    </location>
</feature>
<comment type="caution">
    <text evidence="2">The sequence shown here is derived from an EMBL/GenBank/DDBJ whole genome shotgun (WGS) entry which is preliminary data.</text>
</comment>
<accession>A0ABV6IRK8</accession>
<proteinExistence type="predicted"/>
<organism evidence="2 3">
    <name type="scientific">Muricoccus vinaceus</name>
    <dbReference type="NCBI Taxonomy" id="424704"/>
    <lineage>
        <taxon>Bacteria</taxon>
        <taxon>Pseudomonadati</taxon>
        <taxon>Pseudomonadota</taxon>
        <taxon>Alphaproteobacteria</taxon>
        <taxon>Acetobacterales</taxon>
        <taxon>Roseomonadaceae</taxon>
        <taxon>Muricoccus</taxon>
    </lineage>
</organism>
<sequence length="45" mass="4895">MAKGQMRSGREPKKPRADKKPAPASPSPFTQQPLAKRPPPVREGS</sequence>
<protein>
    <submittedName>
        <fullName evidence="2">Uncharacterized protein</fullName>
    </submittedName>
</protein>